<sequence>MRSDGCGEGRFRPPCASPSGASPGFRRRGAPAAARRDPTGPSLRTGLRAARRRPGRPRQSPSPRPDAAGPGSRPRSRACRRPWGCPRPAARRCVRRRPRRWPGGRFPPAGSHAATAVPWPRRRPVRSPPRSTAAWPGPVPAYGRASDRSRRSGRPAETERLDGADGETW</sequence>
<dbReference type="EMBL" id="EQ986029">
    <property type="protein sequence ID" value="EEF23450.1"/>
    <property type="molecule type" value="Genomic_DNA"/>
</dbReference>
<feature type="compositionally biased region" description="Low complexity" evidence="1">
    <location>
        <begin position="103"/>
        <end position="119"/>
    </location>
</feature>
<organism evidence="2 3">
    <name type="scientific">Ricinus communis</name>
    <name type="common">Castor bean</name>
    <dbReference type="NCBI Taxonomy" id="3988"/>
    <lineage>
        <taxon>Eukaryota</taxon>
        <taxon>Viridiplantae</taxon>
        <taxon>Streptophyta</taxon>
        <taxon>Embryophyta</taxon>
        <taxon>Tracheophyta</taxon>
        <taxon>Spermatophyta</taxon>
        <taxon>Magnoliopsida</taxon>
        <taxon>eudicotyledons</taxon>
        <taxon>Gunneridae</taxon>
        <taxon>Pentapetalae</taxon>
        <taxon>rosids</taxon>
        <taxon>fabids</taxon>
        <taxon>Malpighiales</taxon>
        <taxon>Euphorbiaceae</taxon>
        <taxon>Acalyphoideae</taxon>
        <taxon>Acalypheae</taxon>
        <taxon>Ricinus</taxon>
    </lineage>
</organism>
<feature type="compositionally biased region" description="Basic and acidic residues" evidence="1">
    <location>
        <begin position="145"/>
        <end position="163"/>
    </location>
</feature>
<accession>B9TL13</accession>
<evidence type="ECO:0000256" key="1">
    <source>
        <dbReference type="SAM" id="MobiDB-lite"/>
    </source>
</evidence>
<feature type="compositionally biased region" description="Basic and acidic residues" evidence="1">
    <location>
        <begin position="1"/>
        <end position="11"/>
    </location>
</feature>
<evidence type="ECO:0000313" key="3">
    <source>
        <dbReference type="Proteomes" id="UP000008311"/>
    </source>
</evidence>
<proteinExistence type="predicted"/>
<dbReference type="AlphaFoldDB" id="B9TL13"/>
<feature type="region of interest" description="Disordered" evidence="1">
    <location>
        <begin position="1"/>
        <end position="169"/>
    </location>
</feature>
<feature type="compositionally biased region" description="Basic residues" evidence="1">
    <location>
        <begin position="89"/>
        <end position="102"/>
    </location>
</feature>
<name>B9TL13_RICCO</name>
<gene>
    <name evidence="2" type="ORF">RCOM_1916740</name>
</gene>
<dbReference type="InParanoid" id="B9TL13"/>
<keyword evidence="3" id="KW-1185">Reference proteome</keyword>
<dbReference type="Proteomes" id="UP000008311">
    <property type="component" value="Unassembled WGS sequence"/>
</dbReference>
<protein>
    <submittedName>
        <fullName evidence="2">Uncharacterized protein</fullName>
    </submittedName>
</protein>
<evidence type="ECO:0000313" key="2">
    <source>
        <dbReference type="EMBL" id="EEF23450.1"/>
    </source>
</evidence>
<reference evidence="3" key="1">
    <citation type="journal article" date="2010" name="Nat. Biotechnol.">
        <title>Draft genome sequence of the oilseed species Ricinus communis.</title>
        <authorList>
            <person name="Chan A.P."/>
            <person name="Crabtree J."/>
            <person name="Zhao Q."/>
            <person name="Lorenzi H."/>
            <person name="Orvis J."/>
            <person name="Puiu D."/>
            <person name="Melake-Berhan A."/>
            <person name="Jones K.M."/>
            <person name="Redman J."/>
            <person name="Chen G."/>
            <person name="Cahoon E.B."/>
            <person name="Gedil M."/>
            <person name="Stanke M."/>
            <person name="Haas B.J."/>
            <person name="Wortman J.R."/>
            <person name="Fraser-Liggett C.M."/>
            <person name="Ravel J."/>
            <person name="Rabinowicz P.D."/>
        </authorList>
    </citation>
    <scope>NUCLEOTIDE SEQUENCE [LARGE SCALE GENOMIC DNA]</scope>
    <source>
        <strain evidence="3">cv. Hale</strain>
    </source>
</reference>
<feature type="compositionally biased region" description="Low complexity" evidence="1">
    <location>
        <begin position="13"/>
        <end position="24"/>
    </location>
</feature>